<reference evidence="3 4" key="1">
    <citation type="submission" date="2018-06" db="EMBL/GenBank/DDBJ databases">
        <title>Genomic Encyclopedia of Type Strains, Phase III (KMG-III): the genomes of soil and plant-associated and newly described type strains.</title>
        <authorList>
            <person name="Whitman W."/>
        </authorList>
    </citation>
    <scope>NUCLEOTIDE SEQUENCE [LARGE SCALE GENOMIC DNA]</scope>
    <source>
        <strain evidence="3 4">CECT 7646</strain>
    </source>
</reference>
<feature type="region of interest" description="Disordered" evidence="2">
    <location>
        <begin position="108"/>
        <end position="129"/>
    </location>
</feature>
<proteinExistence type="predicted"/>
<name>A0A318SL31_9BURK</name>
<gene>
    <name evidence="3" type="ORF">DFQ15_10135</name>
</gene>
<keyword evidence="1" id="KW-0378">Hydrolase</keyword>
<dbReference type="EMBL" id="QJTC01000001">
    <property type="protein sequence ID" value="PYE79716.1"/>
    <property type="molecule type" value="Genomic_DNA"/>
</dbReference>
<evidence type="ECO:0000256" key="2">
    <source>
        <dbReference type="SAM" id="MobiDB-lite"/>
    </source>
</evidence>
<dbReference type="AlphaFoldDB" id="A0A318SL31"/>
<evidence type="ECO:0000256" key="1">
    <source>
        <dbReference type="ARBA" id="ARBA00022801"/>
    </source>
</evidence>
<evidence type="ECO:0000313" key="3">
    <source>
        <dbReference type="EMBL" id="PYE79716.1"/>
    </source>
</evidence>
<accession>A0A318SL31</accession>
<dbReference type="InterPro" id="IPR017850">
    <property type="entry name" value="Alkaline_phosphatase_core_sf"/>
</dbReference>
<organism evidence="3 4">
    <name type="scientific">Xylophilus ampelinus</name>
    <dbReference type="NCBI Taxonomy" id="54067"/>
    <lineage>
        <taxon>Bacteria</taxon>
        <taxon>Pseudomonadati</taxon>
        <taxon>Pseudomonadota</taxon>
        <taxon>Betaproteobacteria</taxon>
        <taxon>Burkholderiales</taxon>
        <taxon>Xylophilus</taxon>
    </lineage>
</organism>
<dbReference type="InterPro" id="IPR007312">
    <property type="entry name" value="Phosphoesterase"/>
</dbReference>
<protein>
    <submittedName>
        <fullName evidence="3">Phosphoesterase family protein</fullName>
    </submittedName>
</protein>
<dbReference type="Proteomes" id="UP000247540">
    <property type="component" value="Unassembled WGS sequence"/>
</dbReference>
<dbReference type="Pfam" id="PF04185">
    <property type="entry name" value="Phosphoesterase"/>
    <property type="match status" value="1"/>
</dbReference>
<comment type="caution">
    <text evidence="3">The sequence shown here is derived from an EMBL/GenBank/DDBJ whole genome shotgun (WGS) entry which is preliminary data.</text>
</comment>
<sequence length="129" mass="13894">MESSHRLLALVTATAATVLPAARHGSDATSCDALLQRDIRTAVVIHADNGGFPDHKAVPAGDAWDPGIRIPTLIVPPRARHGGGDHTQYDTASVLRFITRRWGVETMPGPARPDATRRWSRTAAGRWAT</sequence>
<dbReference type="Gene3D" id="3.40.720.10">
    <property type="entry name" value="Alkaline Phosphatase, subunit A"/>
    <property type="match status" value="1"/>
</dbReference>
<dbReference type="GO" id="GO:0016788">
    <property type="term" value="F:hydrolase activity, acting on ester bonds"/>
    <property type="evidence" value="ECO:0007669"/>
    <property type="project" value="InterPro"/>
</dbReference>
<keyword evidence="4" id="KW-1185">Reference proteome</keyword>
<evidence type="ECO:0000313" key="4">
    <source>
        <dbReference type="Proteomes" id="UP000247540"/>
    </source>
</evidence>